<dbReference type="AlphaFoldDB" id="A0A0B7NQR3"/>
<reference evidence="1 2" key="1">
    <citation type="submission" date="2014-09" db="EMBL/GenBank/DDBJ databases">
        <authorList>
            <person name="Ellenberger Sabrina"/>
        </authorList>
    </citation>
    <scope>NUCLEOTIDE SEQUENCE [LARGE SCALE GENOMIC DNA]</scope>
    <source>
        <strain evidence="1 2">CBS 412.66</strain>
    </source>
</reference>
<dbReference type="EMBL" id="LN734086">
    <property type="protein sequence ID" value="CEP19797.1"/>
    <property type="molecule type" value="Genomic_DNA"/>
</dbReference>
<evidence type="ECO:0000313" key="1">
    <source>
        <dbReference type="EMBL" id="CEP19797.1"/>
    </source>
</evidence>
<protein>
    <submittedName>
        <fullName evidence="1">Uncharacterized protein</fullName>
    </submittedName>
</protein>
<dbReference type="OrthoDB" id="2244721at2759"/>
<evidence type="ECO:0000313" key="2">
    <source>
        <dbReference type="Proteomes" id="UP000054107"/>
    </source>
</evidence>
<proteinExistence type="predicted"/>
<sequence>MDNVHFIYILGTEKDLKTTPPAPEFDDDVRNRSYSELLLQLSPYEKKVANRYLIQWQDNSTRYSNYFSRKIKSHAEEWEVLISSWNTPLQVPEPEQPYHYQEHKQDQKLSSLRLEHSLKMMDRDVENLYWKYYYEYLNFQFRDCITSLMPHKNDTPFLQIQQLLQAHKNESLYYTRAFMLAKLHNTKKSIDKQLQTSYHALNESIYVERGLYYDTLHPDKKYTINIKRTEYKSISKKMKEIWIDWPHAHIKRTELMTYRQRFHAVLQKAWGLCLHTVRRWREIRRAQMRRFLYRIHYVQSRFVNIRMYLFA</sequence>
<accession>A0A0B7NQR3</accession>
<gene>
    <name evidence="1" type="primary">PARPA_14114.1 scaffold 47922</name>
</gene>
<keyword evidence="2" id="KW-1185">Reference proteome</keyword>
<organism evidence="1 2">
    <name type="scientific">Parasitella parasitica</name>
    <dbReference type="NCBI Taxonomy" id="35722"/>
    <lineage>
        <taxon>Eukaryota</taxon>
        <taxon>Fungi</taxon>
        <taxon>Fungi incertae sedis</taxon>
        <taxon>Mucoromycota</taxon>
        <taxon>Mucoromycotina</taxon>
        <taxon>Mucoromycetes</taxon>
        <taxon>Mucorales</taxon>
        <taxon>Mucorineae</taxon>
        <taxon>Mucoraceae</taxon>
        <taxon>Parasitella</taxon>
    </lineage>
</organism>
<dbReference type="Proteomes" id="UP000054107">
    <property type="component" value="Unassembled WGS sequence"/>
</dbReference>
<name>A0A0B7NQR3_9FUNG</name>